<comment type="caution">
    <text evidence="2">The sequence shown here is derived from an EMBL/GenBank/DDBJ whole genome shotgun (WGS) entry which is preliminary data.</text>
</comment>
<feature type="transmembrane region" description="Helical" evidence="1">
    <location>
        <begin position="51"/>
        <end position="74"/>
    </location>
</feature>
<accession>A0ABP0KTA9</accession>
<keyword evidence="1" id="KW-0812">Transmembrane</keyword>
<keyword evidence="1" id="KW-0472">Membrane</keyword>
<gene>
    <name evidence="2" type="ORF">SCF082_LOCUS19079</name>
</gene>
<reference evidence="2 3" key="1">
    <citation type="submission" date="2024-02" db="EMBL/GenBank/DDBJ databases">
        <authorList>
            <person name="Chen Y."/>
            <person name="Shah S."/>
            <person name="Dougan E. K."/>
            <person name="Thang M."/>
            <person name="Chan C."/>
        </authorList>
    </citation>
    <scope>NUCLEOTIDE SEQUENCE [LARGE SCALE GENOMIC DNA]</scope>
</reference>
<evidence type="ECO:0000256" key="1">
    <source>
        <dbReference type="SAM" id="Phobius"/>
    </source>
</evidence>
<organism evidence="2 3">
    <name type="scientific">Durusdinium trenchii</name>
    <dbReference type="NCBI Taxonomy" id="1381693"/>
    <lineage>
        <taxon>Eukaryota</taxon>
        <taxon>Sar</taxon>
        <taxon>Alveolata</taxon>
        <taxon>Dinophyceae</taxon>
        <taxon>Suessiales</taxon>
        <taxon>Symbiodiniaceae</taxon>
        <taxon>Durusdinium</taxon>
    </lineage>
</organism>
<keyword evidence="1" id="KW-1133">Transmembrane helix</keyword>
<evidence type="ECO:0000313" key="3">
    <source>
        <dbReference type="Proteomes" id="UP001642464"/>
    </source>
</evidence>
<evidence type="ECO:0000313" key="2">
    <source>
        <dbReference type="EMBL" id="CAK9030105.1"/>
    </source>
</evidence>
<name>A0ABP0KTA9_9DINO</name>
<dbReference type="EMBL" id="CAXAMM010012954">
    <property type="protein sequence ID" value="CAK9030105.1"/>
    <property type="molecule type" value="Genomic_DNA"/>
</dbReference>
<keyword evidence="3" id="KW-1185">Reference proteome</keyword>
<protein>
    <submittedName>
        <fullName evidence="2">TRP domain-containing protein</fullName>
    </submittedName>
</protein>
<proteinExistence type="predicted"/>
<dbReference type="Proteomes" id="UP001642464">
    <property type="component" value="Unassembled WGS sequence"/>
</dbReference>
<sequence length="138" mass="14927">MLVMSMQNLGLIGMMTVEWPADLKGLFSICQFLLLDIDSYGFSCVAGQNAVIRYLLSSMIFPVGVAWLGVGFLVSKLMPQKFQWAGPKVASCMGAFLQVGFSTMSATSLAPMMCYKHPSGARSVPGWGRMGDRSVDLA</sequence>